<gene>
    <name evidence="2" type="ORF">SARC_15778</name>
</gene>
<proteinExistence type="predicted"/>
<evidence type="ECO:0000313" key="2">
    <source>
        <dbReference type="EMBL" id="KNC71682.1"/>
    </source>
</evidence>
<organism evidence="2 3">
    <name type="scientific">Sphaeroforma arctica JP610</name>
    <dbReference type="NCBI Taxonomy" id="667725"/>
    <lineage>
        <taxon>Eukaryota</taxon>
        <taxon>Ichthyosporea</taxon>
        <taxon>Ichthyophonida</taxon>
        <taxon>Sphaeroforma</taxon>
    </lineage>
</organism>
<evidence type="ECO:0000313" key="3">
    <source>
        <dbReference type="Proteomes" id="UP000054560"/>
    </source>
</evidence>
<dbReference type="AlphaFoldDB" id="A0A0L0F4R4"/>
<dbReference type="GeneID" id="25916282"/>
<dbReference type="RefSeq" id="XP_014145584.1">
    <property type="nucleotide sequence ID" value="XM_014290109.1"/>
</dbReference>
<evidence type="ECO:0000256" key="1">
    <source>
        <dbReference type="SAM" id="MobiDB-lite"/>
    </source>
</evidence>
<keyword evidence="3" id="KW-1185">Reference proteome</keyword>
<dbReference type="Proteomes" id="UP000054560">
    <property type="component" value="Unassembled WGS sequence"/>
</dbReference>
<dbReference type="EMBL" id="KQ248313">
    <property type="protein sequence ID" value="KNC71682.1"/>
    <property type="molecule type" value="Genomic_DNA"/>
</dbReference>
<name>A0A0L0F4R4_9EUKA</name>
<reference evidence="2 3" key="1">
    <citation type="submission" date="2011-02" db="EMBL/GenBank/DDBJ databases">
        <title>The Genome Sequence of Sphaeroforma arctica JP610.</title>
        <authorList>
            <consortium name="The Broad Institute Genome Sequencing Platform"/>
            <person name="Russ C."/>
            <person name="Cuomo C."/>
            <person name="Young S.K."/>
            <person name="Zeng Q."/>
            <person name="Gargeya S."/>
            <person name="Alvarado L."/>
            <person name="Berlin A."/>
            <person name="Chapman S.B."/>
            <person name="Chen Z."/>
            <person name="Freedman E."/>
            <person name="Gellesch M."/>
            <person name="Goldberg J."/>
            <person name="Griggs A."/>
            <person name="Gujja S."/>
            <person name="Heilman E."/>
            <person name="Heiman D."/>
            <person name="Howarth C."/>
            <person name="Mehta T."/>
            <person name="Neiman D."/>
            <person name="Pearson M."/>
            <person name="Roberts A."/>
            <person name="Saif S."/>
            <person name="Shea T."/>
            <person name="Shenoy N."/>
            <person name="Sisk P."/>
            <person name="Stolte C."/>
            <person name="Sykes S."/>
            <person name="White J."/>
            <person name="Yandava C."/>
            <person name="Burger G."/>
            <person name="Gray M.W."/>
            <person name="Holland P.W.H."/>
            <person name="King N."/>
            <person name="Lang F.B.F."/>
            <person name="Roger A.J."/>
            <person name="Ruiz-Trillo I."/>
            <person name="Haas B."/>
            <person name="Nusbaum C."/>
            <person name="Birren B."/>
        </authorList>
    </citation>
    <scope>NUCLEOTIDE SEQUENCE [LARGE SCALE GENOMIC DNA]</scope>
    <source>
        <strain evidence="2 3">JP610</strain>
    </source>
</reference>
<accession>A0A0L0F4R4</accession>
<feature type="region of interest" description="Disordered" evidence="1">
    <location>
        <begin position="46"/>
        <end position="71"/>
    </location>
</feature>
<protein>
    <submittedName>
        <fullName evidence="2">Uncharacterized protein</fullName>
    </submittedName>
</protein>
<sequence>MRKEQSHSVVSLKARKRLSGDFGNQINSLRPPLRSVASMANFKTYISDDDEEQTPTGSPERHGQLMLYPKP</sequence>